<dbReference type="InterPro" id="IPR021136">
    <property type="entry name" value="Flagellar_hook_control-like_C"/>
</dbReference>
<accession>A0A3A8AAP7</accession>
<feature type="compositionally biased region" description="Low complexity" evidence="1">
    <location>
        <begin position="124"/>
        <end position="133"/>
    </location>
</feature>
<dbReference type="CDD" id="cd17470">
    <property type="entry name" value="T3SS_Flik_C"/>
    <property type="match status" value="1"/>
</dbReference>
<dbReference type="RefSeq" id="WP_109766052.1">
    <property type="nucleotide sequence ID" value="NZ_QFWV02000007.1"/>
</dbReference>
<feature type="compositionally biased region" description="Gly residues" evidence="1">
    <location>
        <begin position="440"/>
        <end position="453"/>
    </location>
</feature>
<feature type="region of interest" description="Disordered" evidence="1">
    <location>
        <begin position="275"/>
        <end position="301"/>
    </location>
</feature>
<dbReference type="Gene3D" id="3.30.750.140">
    <property type="match status" value="1"/>
</dbReference>
<reference evidence="3 4" key="1">
    <citation type="journal article" date="2018" name="Int. J. Syst. Bacteriol.">
        <title>Oceaniradius stylonemae gen. nov., sp. nov., isolated from a red alga, Stylonema cornu-cervi.</title>
        <authorList>
            <person name="Jeong S."/>
        </authorList>
    </citation>
    <scope>NUCLEOTIDE SEQUENCE [LARGE SCALE GENOMIC DNA]</scope>
    <source>
        <strain evidence="3 4">StC1</strain>
    </source>
</reference>
<dbReference type="EMBL" id="QFWV02000007">
    <property type="protein sequence ID" value="RKF06408.1"/>
    <property type="molecule type" value="Genomic_DNA"/>
</dbReference>
<dbReference type="Proteomes" id="UP000246132">
    <property type="component" value="Unassembled WGS sequence"/>
</dbReference>
<feature type="compositionally biased region" description="Low complexity" evidence="1">
    <location>
        <begin position="146"/>
        <end position="158"/>
    </location>
</feature>
<feature type="region of interest" description="Disordered" evidence="1">
    <location>
        <begin position="19"/>
        <end position="176"/>
    </location>
</feature>
<feature type="domain" description="Flagellar hook-length control protein-like C-terminal" evidence="2">
    <location>
        <begin position="340"/>
        <end position="415"/>
    </location>
</feature>
<proteinExistence type="predicted"/>
<organism evidence="3 4">
    <name type="scientific">Oceaniradius stylonematis</name>
    <dbReference type="NCBI Taxonomy" id="2184161"/>
    <lineage>
        <taxon>Bacteria</taxon>
        <taxon>Pseudomonadati</taxon>
        <taxon>Pseudomonadota</taxon>
        <taxon>Alphaproteobacteria</taxon>
        <taxon>Hyphomicrobiales</taxon>
        <taxon>Ahrensiaceae</taxon>
        <taxon>Oceaniradius</taxon>
    </lineage>
</organism>
<feature type="compositionally biased region" description="Basic and acidic residues" evidence="1">
    <location>
        <begin position="420"/>
        <end position="439"/>
    </location>
</feature>
<feature type="compositionally biased region" description="Basic and acidic residues" evidence="1">
    <location>
        <begin position="25"/>
        <end position="41"/>
    </location>
</feature>
<keyword evidence="4" id="KW-1185">Reference proteome</keyword>
<evidence type="ECO:0000313" key="4">
    <source>
        <dbReference type="Proteomes" id="UP000246132"/>
    </source>
</evidence>
<evidence type="ECO:0000259" key="2">
    <source>
        <dbReference type="Pfam" id="PF02120"/>
    </source>
</evidence>
<keyword evidence="3" id="KW-0282">Flagellum</keyword>
<feature type="compositionally biased region" description="Basic and acidic residues" evidence="1">
    <location>
        <begin position="50"/>
        <end position="60"/>
    </location>
</feature>
<feature type="compositionally biased region" description="Low complexity" evidence="1">
    <location>
        <begin position="275"/>
        <end position="297"/>
    </location>
</feature>
<comment type="caution">
    <text evidence="3">The sequence shown here is derived from an EMBL/GenBank/DDBJ whole genome shotgun (WGS) entry which is preliminary data.</text>
</comment>
<evidence type="ECO:0000256" key="1">
    <source>
        <dbReference type="SAM" id="MobiDB-lite"/>
    </source>
</evidence>
<evidence type="ECO:0000313" key="3">
    <source>
        <dbReference type="EMBL" id="RKF06408.1"/>
    </source>
</evidence>
<dbReference type="AlphaFoldDB" id="A0A3A8AAP7"/>
<dbReference type="Pfam" id="PF02120">
    <property type="entry name" value="Flg_hook"/>
    <property type="match status" value="1"/>
</dbReference>
<sequence>MTQIAANAKAPLDAAAIAERQGNARGRDKGEADGEFARLVKDAGTGTRKPAPDAAHEKAGRIVQKTGQPEGHGPDVKTAGAVGARPRETAKEGEHVAADTDRTADGLSGAGGSETGNGQPIHVPRPAGSSAAARESEAAIKLQGSEQAPEAQAARPAETNGNGQTDKDAETVQSPAAGPAPVVAVMAVAPYLTARTISADIAARPAAPQPSAIEIDRVASAETIDMPAGKGQAASSRAETIDMAFAAGKGSREGGTGFGNARTGAGQAPAVKLGAASGEGPAIPPAGSAAAPAGGEARPSQPVVVPLDLGRALAGEGDLPASMREAVSSHVARVMAVPAAAGQPVSVLRIQLQPAHLGQINVTMRMSGEQMTVTLTPDSASAARALGSDQETIATVLRAVGGSFAGANIEIAGEGQMRTGGDDTASRSFEGRQGDRSGEGGRGSASGGSGGSSDGIETGPAGAHNGAHPSSAEGRIII</sequence>
<feature type="compositionally biased region" description="Basic and acidic residues" evidence="1">
    <location>
        <begin position="85"/>
        <end position="104"/>
    </location>
</feature>
<keyword evidence="3" id="KW-0966">Cell projection</keyword>
<name>A0A3A8AAP7_9HYPH</name>
<dbReference type="OrthoDB" id="8117459at2"/>
<gene>
    <name evidence="3" type="ORF">DEM25_012425</name>
</gene>
<keyword evidence="3" id="KW-0969">Cilium</keyword>
<protein>
    <submittedName>
        <fullName evidence="3">Flagellar hook-length control protein FliK</fullName>
    </submittedName>
</protein>
<dbReference type="InterPro" id="IPR038610">
    <property type="entry name" value="FliK-like_C_sf"/>
</dbReference>
<feature type="region of interest" description="Disordered" evidence="1">
    <location>
        <begin position="414"/>
        <end position="478"/>
    </location>
</feature>